<keyword evidence="2" id="KW-0175">Coiled coil</keyword>
<organism evidence="5 6">
    <name type="scientific">Tepidimonas sediminis</name>
    <dbReference type="NCBI Taxonomy" id="2588941"/>
    <lineage>
        <taxon>Bacteria</taxon>
        <taxon>Pseudomonadati</taxon>
        <taxon>Pseudomonadota</taxon>
        <taxon>Betaproteobacteria</taxon>
        <taxon>Burkholderiales</taxon>
        <taxon>Tepidimonas</taxon>
    </lineage>
</organism>
<feature type="compositionally biased region" description="Polar residues" evidence="3">
    <location>
        <begin position="242"/>
        <end position="256"/>
    </location>
</feature>
<keyword evidence="6" id="KW-1185">Reference proteome</keyword>
<dbReference type="RefSeq" id="WP_143892703.1">
    <property type="nucleotide sequence ID" value="NZ_VJND01000001.1"/>
</dbReference>
<feature type="coiled-coil region" evidence="2">
    <location>
        <begin position="328"/>
        <end position="381"/>
    </location>
</feature>
<protein>
    <submittedName>
        <fullName evidence="5">CRISPR type III-B/RAMP module RAMP protein Cmr6</fullName>
    </submittedName>
</protein>
<evidence type="ECO:0000313" key="6">
    <source>
        <dbReference type="Proteomes" id="UP000320225"/>
    </source>
</evidence>
<accession>A0A554WUX3</accession>
<name>A0A554WUX3_9BURK</name>
<dbReference type="Proteomes" id="UP000320225">
    <property type="component" value="Unassembled WGS sequence"/>
</dbReference>
<dbReference type="PANTHER" id="PTHR39965">
    <property type="entry name" value="CRISPR SYSTEM CMR SUBUNIT CMR6"/>
    <property type="match status" value="1"/>
</dbReference>
<dbReference type="EMBL" id="VJND01000001">
    <property type="protein sequence ID" value="TSE27363.1"/>
    <property type="molecule type" value="Genomic_DNA"/>
</dbReference>
<gene>
    <name evidence="5" type="ORF">Tsedi_00196</name>
</gene>
<evidence type="ECO:0000313" key="5">
    <source>
        <dbReference type="EMBL" id="TSE27363.1"/>
    </source>
</evidence>
<sequence length="442" mass="49787">MPVAAVPAYLGQNFADASPALRFGMYLSLWGVNRRTRQLLWTTHDLDYQVRGQERQEREVKIENKTSALADSGRLSKRDVNLMKELEARFSACAETVPAACLLQLETQAVAPFTTGLGNEHPLENGFAFLNPYGLPYLPGSGVKGVLRRAAQELADGSWGDTHGWSRETIATPTVNQRKVGLSVIDVLFGREPAGGESEHVRGVLSFWDVIPQIEGGRLLVEVMTPHQSHYYQQKRDRRSGDSTTPHDSGQPTPISFLTVPPGSSFRFHVVCDEVRLKRLAPALLEPNRDDDEPCWKNLLLAAFEHAFQWLGFGAKTAVGYGAMALDRDALNRARQAQRKAAEEARRRATLDKLSENQRKIVQLQEKLQQRRQELHGRKERWGQALTAEVQALVNQARGEGWTNEERSQLAAMLQQWLEQVIEIDWKEARKRLGLTPWLNQS</sequence>
<evidence type="ECO:0000256" key="3">
    <source>
        <dbReference type="SAM" id="MobiDB-lite"/>
    </source>
</evidence>
<dbReference type="GO" id="GO:0051607">
    <property type="term" value="P:defense response to virus"/>
    <property type="evidence" value="ECO:0007669"/>
    <property type="project" value="UniProtKB-KW"/>
</dbReference>
<keyword evidence="1" id="KW-0051">Antiviral defense</keyword>
<dbReference type="AlphaFoldDB" id="A0A554WUX3"/>
<dbReference type="Pfam" id="PF03787">
    <property type="entry name" value="RAMPs"/>
    <property type="match status" value="1"/>
</dbReference>
<evidence type="ECO:0000259" key="4">
    <source>
        <dbReference type="Pfam" id="PF03787"/>
    </source>
</evidence>
<evidence type="ECO:0000256" key="2">
    <source>
        <dbReference type="SAM" id="Coils"/>
    </source>
</evidence>
<dbReference type="InterPro" id="IPR005537">
    <property type="entry name" value="RAMP_III_fam"/>
</dbReference>
<reference evidence="5 6" key="1">
    <citation type="submission" date="2019-07" db="EMBL/GenBank/DDBJ databases">
        <title>Tepidimonas sediminis YIM 72259 draft genome.</title>
        <authorList>
            <person name="Da Costa M.S."/>
            <person name="Froufe H.J.C."/>
            <person name="Egas C."/>
            <person name="Albuquerque L."/>
        </authorList>
    </citation>
    <scope>NUCLEOTIDE SEQUENCE [LARGE SCALE GENOMIC DNA]</scope>
    <source>
        <strain evidence="5 6">YIM 72259</strain>
    </source>
</reference>
<feature type="region of interest" description="Disordered" evidence="3">
    <location>
        <begin position="230"/>
        <end position="256"/>
    </location>
</feature>
<proteinExistence type="predicted"/>
<dbReference type="PANTHER" id="PTHR39965:SF1">
    <property type="entry name" value="CRISPR SYSTEM CMR SUBUNIT CMR6"/>
    <property type="match status" value="1"/>
</dbReference>
<dbReference type="OrthoDB" id="9813956at2"/>
<feature type="domain" description="CRISPR type III-associated protein" evidence="4">
    <location>
        <begin position="109"/>
        <end position="324"/>
    </location>
</feature>
<dbReference type="NCBIfam" id="TIGR01898">
    <property type="entry name" value="cas_TM1791_cmr6"/>
    <property type="match status" value="1"/>
</dbReference>
<comment type="caution">
    <text evidence="5">The sequence shown here is derived from an EMBL/GenBank/DDBJ whole genome shotgun (WGS) entry which is preliminary data.</text>
</comment>
<dbReference type="InterPro" id="IPR010172">
    <property type="entry name" value="CRISPR-assoc_prot_TM1791"/>
</dbReference>
<evidence type="ECO:0000256" key="1">
    <source>
        <dbReference type="ARBA" id="ARBA00023118"/>
    </source>
</evidence>